<name>A0A9W6W0Z1_9ACTN</name>
<keyword evidence="3" id="KW-1185">Reference proteome</keyword>
<dbReference type="PANTHER" id="PTHR43242:SF1">
    <property type="entry name" value="NAD(P)-BINDING ROSSMANN-FOLD SUPERFAMILY PROTEIN"/>
    <property type="match status" value="1"/>
</dbReference>
<dbReference type="Pfam" id="PF04321">
    <property type="entry name" value="RmlD_sub_bind"/>
    <property type="match status" value="1"/>
</dbReference>
<dbReference type="Proteomes" id="UP001165079">
    <property type="component" value="Unassembled WGS sequence"/>
</dbReference>
<protein>
    <submittedName>
        <fullName evidence="2">dTDP-4-dehydrorhamnose reductase</fullName>
    </submittedName>
</protein>
<proteinExistence type="predicted"/>
<dbReference type="EMBL" id="BSTX01000001">
    <property type="protein sequence ID" value="GLZ75307.1"/>
    <property type="molecule type" value="Genomic_DNA"/>
</dbReference>
<dbReference type="InterPro" id="IPR029903">
    <property type="entry name" value="RmlD-like-bd"/>
</dbReference>
<reference evidence="2" key="1">
    <citation type="submission" date="2023-03" db="EMBL/GenBank/DDBJ databases">
        <title>Actinorhabdospora filicis NBRC 111898.</title>
        <authorList>
            <person name="Ichikawa N."/>
            <person name="Sato H."/>
            <person name="Tonouchi N."/>
        </authorList>
    </citation>
    <scope>NUCLEOTIDE SEQUENCE</scope>
    <source>
        <strain evidence="2">NBRC 111898</strain>
    </source>
</reference>
<evidence type="ECO:0000313" key="2">
    <source>
        <dbReference type="EMBL" id="GLZ75307.1"/>
    </source>
</evidence>
<gene>
    <name evidence="2" type="ORF">Afil01_01140</name>
</gene>
<dbReference type="AlphaFoldDB" id="A0A9W6W0Z1"/>
<dbReference type="SUPFAM" id="SSF51735">
    <property type="entry name" value="NAD(P)-binding Rossmann-fold domains"/>
    <property type="match status" value="1"/>
</dbReference>
<evidence type="ECO:0000259" key="1">
    <source>
        <dbReference type="Pfam" id="PF04321"/>
    </source>
</evidence>
<accession>A0A9W6W0Z1</accession>
<organism evidence="2 3">
    <name type="scientific">Actinorhabdospora filicis</name>
    <dbReference type="NCBI Taxonomy" id="1785913"/>
    <lineage>
        <taxon>Bacteria</taxon>
        <taxon>Bacillati</taxon>
        <taxon>Actinomycetota</taxon>
        <taxon>Actinomycetes</taxon>
        <taxon>Micromonosporales</taxon>
        <taxon>Micromonosporaceae</taxon>
        <taxon>Actinorhabdospora</taxon>
    </lineage>
</organism>
<comment type="caution">
    <text evidence="2">The sequence shown here is derived from an EMBL/GenBank/DDBJ whole genome shotgun (WGS) entry which is preliminary data.</text>
</comment>
<dbReference type="Gene3D" id="3.40.50.720">
    <property type="entry name" value="NAD(P)-binding Rossmann-like Domain"/>
    <property type="match status" value="1"/>
</dbReference>
<feature type="domain" description="RmlD-like substrate binding" evidence="1">
    <location>
        <begin position="1"/>
        <end position="265"/>
    </location>
</feature>
<dbReference type="InterPro" id="IPR036291">
    <property type="entry name" value="NAD(P)-bd_dom_sf"/>
</dbReference>
<sequence length="273" mass="28289">MTLLVTGASGYVGGLVARRAHRAGHEVAATYLRAPGDAPYAWERLDVRDRGAVDALFRRLRPTAVVHAAVGDLDDWACVADGAAYIAVAAAREGARLVHLSSDAVFSGRAAPYREQDRPDPVNRYGAAKAAAETAVRAVHPAATVARTSLVLGDGRSKHEGFSLELARGERPGALFTDEVRSAVHPGDLSAALLELAEGEHAGVIHLGGADALTRHELGCLVAARAGLDPAAVPAGRGADLGVPRPGDTTLDSGLAARLLTTRLRGAREFLGG</sequence>
<evidence type="ECO:0000313" key="3">
    <source>
        <dbReference type="Proteomes" id="UP001165079"/>
    </source>
</evidence>
<dbReference type="PANTHER" id="PTHR43242">
    <property type="entry name" value="NAD(P)-BINDING ROSSMANN-FOLD SUPERFAMILY PROTEIN"/>
    <property type="match status" value="1"/>
</dbReference>